<reference evidence="2 3" key="1">
    <citation type="submission" date="2015-09" db="EMBL/GenBank/DDBJ databases">
        <authorList>
            <consortium name="Swine Surveillance"/>
        </authorList>
    </citation>
    <scope>NUCLEOTIDE SEQUENCE [LARGE SCALE GENOMIC DNA]</scope>
    <source>
        <strain evidence="2 3">CECT 4292</strain>
    </source>
</reference>
<accession>A0A0N7LQH4</accession>
<feature type="domain" description="Hedgehog/Intein (Hint)" evidence="1">
    <location>
        <begin position="164"/>
        <end position="241"/>
    </location>
</feature>
<sequence>MANYSYIGYSPDVISVTVFGFGTVTLSPTYDPSTDRRVFNVEDEPGPPPLINGDPDNGTDFNGDRFNNEIGDDLTQQGLVTDLDGNPISGLTENGNIYLEESYALSDPDGGRITVYRVEVDGVLAGYITSEPLVPGVAYDSTSSNVTPDNAPDTTDPDAIVDVPCFLQGKLIGTPSGEKAVETLEVGDLVLTAEGQAKEIKWIGSRSVDVSRADKCHLKPVRIATGALDQGLPASDLFVSLTTGYLFLLPGWNCFLRMQTF</sequence>
<dbReference type="AlphaFoldDB" id="A0A0N7LQH4"/>
<dbReference type="OrthoDB" id="6305173at2"/>
<dbReference type="Proteomes" id="UP000050783">
    <property type="component" value="Unassembled WGS sequence"/>
</dbReference>
<gene>
    <name evidence="2" type="ORF">RUA4292_02205</name>
</gene>
<organism evidence="2 3">
    <name type="scientific">Ruegeria atlantica</name>
    <dbReference type="NCBI Taxonomy" id="81569"/>
    <lineage>
        <taxon>Bacteria</taxon>
        <taxon>Pseudomonadati</taxon>
        <taxon>Pseudomonadota</taxon>
        <taxon>Alphaproteobacteria</taxon>
        <taxon>Rhodobacterales</taxon>
        <taxon>Roseobacteraceae</taxon>
        <taxon>Ruegeria</taxon>
    </lineage>
</organism>
<proteinExistence type="predicted"/>
<evidence type="ECO:0000259" key="1">
    <source>
        <dbReference type="Pfam" id="PF13403"/>
    </source>
</evidence>
<dbReference type="EMBL" id="CYPU01000039">
    <property type="protein sequence ID" value="CUH48028.1"/>
    <property type="molecule type" value="Genomic_DNA"/>
</dbReference>
<evidence type="ECO:0000313" key="2">
    <source>
        <dbReference type="EMBL" id="CUH48028.1"/>
    </source>
</evidence>
<protein>
    <recommendedName>
        <fullName evidence="1">Hedgehog/Intein (Hint) domain-containing protein</fullName>
    </recommendedName>
</protein>
<dbReference type="InterPro" id="IPR028992">
    <property type="entry name" value="Hedgehog/Intein_dom"/>
</dbReference>
<dbReference type="SUPFAM" id="SSF51294">
    <property type="entry name" value="Hedgehog/intein (Hint) domain"/>
    <property type="match status" value="1"/>
</dbReference>
<dbReference type="Pfam" id="PF13403">
    <property type="entry name" value="Hint_2"/>
    <property type="match status" value="1"/>
</dbReference>
<evidence type="ECO:0000313" key="3">
    <source>
        <dbReference type="Proteomes" id="UP000050783"/>
    </source>
</evidence>
<dbReference type="InterPro" id="IPR036844">
    <property type="entry name" value="Hint_dom_sf"/>
</dbReference>
<name>A0A0N7LQH4_9RHOB</name>